<comment type="similarity">
    <text evidence="2">Belongs to the osteocalcin/matrix Gla protein family.</text>
</comment>
<feature type="signal peptide" evidence="9">
    <location>
        <begin position="1"/>
        <end position="20"/>
    </location>
</feature>
<evidence type="ECO:0000259" key="10">
    <source>
        <dbReference type="PROSITE" id="PS50998"/>
    </source>
</evidence>
<accession>A0AAD1WLI9</accession>
<evidence type="ECO:0000256" key="6">
    <source>
        <dbReference type="ARBA" id="ARBA00022723"/>
    </source>
</evidence>
<proteinExistence type="inferred from homology"/>
<dbReference type="GO" id="GO:0001649">
    <property type="term" value="P:osteoblast differentiation"/>
    <property type="evidence" value="ECO:0007669"/>
    <property type="project" value="TreeGrafter"/>
</dbReference>
<evidence type="ECO:0000256" key="4">
    <source>
        <dbReference type="ARBA" id="ARBA00022525"/>
    </source>
</evidence>
<dbReference type="SUPFAM" id="SSF57630">
    <property type="entry name" value="GLA-domain"/>
    <property type="match status" value="1"/>
</dbReference>
<comment type="subcellular location">
    <subcellularLocation>
        <location evidence="1">Secreted</location>
    </subcellularLocation>
</comment>
<keyword evidence="5" id="KW-0091">Biomineralization</keyword>
<dbReference type="PANTHER" id="PTHR14235">
    <property type="entry name" value="OSTEOCALCIN"/>
    <property type="match status" value="1"/>
</dbReference>
<evidence type="ECO:0000256" key="3">
    <source>
        <dbReference type="ARBA" id="ARBA00022479"/>
    </source>
</evidence>
<protein>
    <submittedName>
        <fullName evidence="11">Matrix Gla -like isoform X1</fullName>
    </submittedName>
</protein>
<dbReference type="PANTHER" id="PTHR14235:SF0">
    <property type="entry name" value="OSTEOCALCIN"/>
    <property type="match status" value="1"/>
</dbReference>
<keyword evidence="9" id="KW-0732">Signal</keyword>
<keyword evidence="7" id="KW-0106">Calcium</keyword>
<dbReference type="InterPro" id="IPR035972">
    <property type="entry name" value="GLA-like_dom_SF"/>
</dbReference>
<organism evidence="11 12">
    <name type="scientific">Pelobates cultripes</name>
    <name type="common">Western spadefoot toad</name>
    <dbReference type="NCBI Taxonomy" id="61616"/>
    <lineage>
        <taxon>Eukaryota</taxon>
        <taxon>Metazoa</taxon>
        <taxon>Chordata</taxon>
        <taxon>Craniata</taxon>
        <taxon>Vertebrata</taxon>
        <taxon>Euteleostomi</taxon>
        <taxon>Amphibia</taxon>
        <taxon>Batrachia</taxon>
        <taxon>Anura</taxon>
        <taxon>Pelobatoidea</taxon>
        <taxon>Pelobatidae</taxon>
        <taxon>Pelobates</taxon>
    </lineage>
</organism>
<evidence type="ECO:0000256" key="7">
    <source>
        <dbReference type="ARBA" id="ARBA00022837"/>
    </source>
</evidence>
<evidence type="ECO:0000256" key="5">
    <source>
        <dbReference type="ARBA" id="ARBA00022591"/>
    </source>
</evidence>
<dbReference type="EMBL" id="OW240919">
    <property type="protein sequence ID" value="CAH2312636.1"/>
    <property type="molecule type" value="Genomic_DNA"/>
</dbReference>
<evidence type="ECO:0000256" key="2">
    <source>
        <dbReference type="ARBA" id="ARBA00008850"/>
    </source>
</evidence>
<evidence type="ECO:0000313" key="11">
    <source>
        <dbReference type="EMBL" id="CAH2312636.1"/>
    </source>
</evidence>
<dbReference type="GO" id="GO:1900076">
    <property type="term" value="P:regulation of cellular response to insulin stimulus"/>
    <property type="evidence" value="ECO:0007669"/>
    <property type="project" value="InterPro"/>
</dbReference>
<feature type="chain" id="PRO_5042260144" evidence="9">
    <location>
        <begin position="21"/>
        <end position="107"/>
    </location>
</feature>
<dbReference type="Pfam" id="PF25890">
    <property type="entry name" value="BGLAP_C"/>
    <property type="match status" value="1"/>
</dbReference>
<keyword evidence="6" id="KW-0479">Metal-binding</keyword>
<dbReference type="GO" id="GO:0005509">
    <property type="term" value="F:calcium ion binding"/>
    <property type="evidence" value="ECO:0007669"/>
    <property type="project" value="InterPro"/>
</dbReference>
<keyword evidence="12" id="KW-1185">Reference proteome</keyword>
<evidence type="ECO:0000256" key="1">
    <source>
        <dbReference type="ARBA" id="ARBA00004613"/>
    </source>
</evidence>
<dbReference type="PROSITE" id="PS50998">
    <property type="entry name" value="GLA_2"/>
    <property type="match status" value="1"/>
</dbReference>
<evidence type="ECO:0000256" key="8">
    <source>
        <dbReference type="ARBA" id="ARBA00023157"/>
    </source>
</evidence>
<dbReference type="Proteomes" id="UP001295444">
    <property type="component" value="Chromosome 08"/>
</dbReference>
<keyword evidence="3" id="KW-0301">Gamma-carboxyglutamic acid</keyword>
<dbReference type="InterPro" id="IPR039176">
    <property type="entry name" value="Osteocalcin"/>
</dbReference>
<feature type="domain" description="Gla" evidence="10">
    <location>
        <begin position="59"/>
        <end position="105"/>
    </location>
</feature>
<dbReference type="AlphaFoldDB" id="A0AAD1WLI9"/>
<dbReference type="GO" id="GO:0046848">
    <property type="term" value="F:hydroxyapatite binding"/>
    <property type="evidence" value="ECO:0007669"/>
    <property type="project" value="TreeGrafter"/>
</dbReference>
<reference evidence="11" key="1">
    <citation type="submission" date="2022-03" db="EMBL/GenBank/DDBJ databases">
        <authorList>
            <person name="Alioto T."/>
            <person name="Alioto T."/>
            <person name="Gomez Garrido J."/>
        </authorList>
    </citation>
    <scope>NUCLEOTIDE SEQUENCE</scope>
</reference>
<evidence type="ECO:0000256" key="9">
    <source>
        <dbReference type="SAM" id="SignalP"/>
    </source>
</evidence>
<keyword evidence="8" id="KW-1015">Disulfide bond</keyword>
<dbReference type="InterPro" id="IPR000294">
    <property type="entry name" value="GLA_domain"/>
</dbReference>
<dbReference type="InterPro" id="IPR058704">
    <property type="entry name" value="BGLAP-like_C"/>
</dbReference>
<evidence type="ECO:0000313" key="12">
    <source>
        <dbReference type="Proteomes" id="UP001295444"/>
    </source>
</evidence>
<sequence length="107" mass="13159">MENKRMKIFILLLLTLSAYCFDKDDVKTWVQDSQKDQIHKDIKIPRRVAHAVIRRQKRSYDYYERWYPRVKSPLELKMEQCENYWPCDHMSELVGFYQAYQQYFGPV</sequence>
<dbReference type="GO" id="GO:0032571">
    <property type="term" value="P:response to vitamin K"/>
    <property type="evidence" value="ECO:0007669"/>
    <property type="project" value="InterPro"/>
</dbReference>
<keyword evidence="4" id="KW-0964">Secreted</keyword>
<dbReference type="GO" id="GO:0008147">
    <property type="term" value="F:structural constituent of bone"/>
    <property type="evidence" value="ECO:0007669"/>
    <property type="project" value="TreeGrafter"/>
</dbReference>
<dbReference type="GO" id="GO:0060348">
    <property type="term" value="P:bone development"/>
    <property type="evidence" value="ECO:0007669"/>
    <property type="project" value="InterPro"/>
</dbReference>
<gene>
    <name evidence="11" type="ORF">PECUL_23A060289</name>
</gene>
<dbReference type="GO" id="GO:0031214">
    <property type="term" value="P:biomineral tissue development"/>
    <property type="evidence" value="ECO:0007669"/>
    <property type="project" value="UniProtKB-KW"/>
</dbReference>
<dbReference type="GO" id="GO:0005576">
    <property type="term" value="C:extracellular region"/>
    <property type="evidence" value="ECO:0007669"/>
    <property type="project" value="UniProtKB-SubCell"/>
</dbReference>
<name>A0AAD1WLI9_PELCU</name>